<dbReference type="EMBL" id="CM004399">
    <property type="protein sequence ID" value="KAG8640051.1"/>
    <property type="molecule type" value="Genomic_DNA"/>
</dbReference>
<evidence type="ECO:0000313" key="2">
    <source>
        <dbReference type="Proteomes" id="UP000091857"/>
    </source>
</evidence>
<name>A0ACB7GJ92_MANES</name>
<sequence length="168" mass="19070">MEVQQKQQEVFICQTKYAKEILKKSKMDKCKIDTTIMGKNEKLGKESAAEKVDETLYRSLVGCLMYLTTTRPDILHFVSMLFRFTNCAVETHFIAAKRVLRYVRGILDYGIKFDASKDCVLLGYFDNNHGGIDDMKKMFSCCCKKKEVVAQSSAEVEFIAATATSLMA</sequence>
<proteinExistence type="predicted"/>
<accession>A0ACB7GJ92</accession>
<comment type="caution">
    <text evidence="1">The sequence shown here is derived from an EMBL/GenBank/DDBJ whole genome shotgun (WGS) entry which is preliminary data.</text>
</comment>
<evidence type="ECO:0000313" key="1">
    <source>
        <dbReference type="EMBL" id="KAG8640051.1"/>
    </source>
</evidence>
<organism evidence="1 2">
    <name type="scientific">Manihot esculenta</name>
    <name type="common">Cassava</name>
    <name type="synonym">Jatropha manihot</name>
    <dbReference type="NCBI Taxonomy" id="3983"/>
    <lineage>
        <taxon>Eukaryota</taxon>
        <taxon>Viridiplantae</taxon>
        <taxon>Streptophyta</taxon>
        <taxon>Embryophyta</taxon>
        <taxon>Tracheophyta</taxon>
        <taxon>Spermatophyta</taxon>
        <taxon>Magnoliopsida</taxon>
        <taxon>eudicotyledons</taxon>
        <taxon>Gunneridae</taxon>
        <taxon>Pentapetalae</taxon>
        <taxon>rosids</taxon>
        <taxon>fabids</taxon>
        <taxon>Malpighiales</taxon>
        <taxon>Euphorbiaceae</taxon>
        <taxon>Crotonoideae</taxon>
        <taxon>Manihoteae</taxon>
        <taxon>Manihot</taxon>
    </lineage>
</organism>
<dbReference type="Proteomes" id="UP000091857">
    <property type="component" value="Chromosome 13"/>
</dbReference>
<protein>
    <submittedName>
        <fullName evidence="1">Uncharacterized protein</fullName>
    </submittedName>
</protein>
<gene>
    <name evidence="1" type="ORF">MANES_13G013738v8</name>
</gene>
<reference evidence="2" key="1">
    <citation type="journal article" date="2016" name="Nat. Biotechnol.">
        <title>Sequencing wild and cultivated cassava and related species reveals extensive interspecific hybridization and genetic diversity.</title>
        <authorList>
            <person name="Bredeson J.V."/>
            <person name="Lyons J.B."/>
            <person name="Prochnik S.E."/>
            <person name="Wu G.A."/>
            <person name="Ha C.M."/>
            <person name="Edsinger-Gonzales E."/>
            <person name="Grimwood J."/>
            <person name="Schmutz J."/>
            <person name="Rabbi I.Y."/>
            <person name="Egesi C."/>
            <person name="Nauluvula P."/>
            <person name="Lebot V."/>
            <person name="Ndunguru J."/>
            <person name="Mkamilo G."/>
            <person name="Bart R.S."/>
            <person name="Setter T.L."/>
            <person name="Gleadow R.M."/>
            <person name="Kulakow P."/>
            <person name="Ferguson M.E."/>
            <person name="Rounsley S."/>
            <person name="Rokhsar D.S."/>
        </authorList>
    </citation>
    <scope>NUCLEOTIDE SEQUENCE [LARGE SCALE GENOMIC DNA]</scope>
    <source>
        <strain evidence="2">cv. AM560-2</strain>
    </source>
</reference>
<keyword evidence="2" id="KW-1185">Reference proteome</keyword>